<dbReference type="PANTHER" id="PTHR10366:SF564">
    <property type="entry name" value="STEROL-4-ALPHA-CARBOXYLATE 3-DEHYDROGENASE, DECARBOXYLATING"/>
    <property type="match status" value="1"/>
</dbReference>
<dbReference type="SUPFAM" id="SSF51735">
    <property type="entry name" value="NAD(P)-binding Rossmann-fold domains"/>
    <property type="match status" value="1"/>
</dbReference>
<evidence type="ECO:0000313" key="5">
    <source>
        <dbReference type="EMBL" id="TBU55079.1"/>
    </source>
</evidence>
<dbReference type="OMA" id="DPCDEKK"/>
<dbReference type="InterPro" id="IPR001509">
    <property type="entry name" value="Epimerase_deHydtase"/>
</dbReference>
<dbReference type="Gene3D" id="3.40.50.720">
    <property type="entry name" value="NAD(P)-binding Rossmann-like Domain"/>
    <property type="match status" value="1"/>
</dbReference>
<proteinExistence type="inferred from homology"/>
<dbReference type="EMBL" id="ML145175">
    <property type="protein sequence ID" value="TBU55079.1"/>
    <property type="molecule type" value="Genomic_DNA"/>
</dbReference>
<evidence type="ECO:0000256" key="1">
    <source>
        <dbReference type="ARBA" id="ARBA00023002"/>
    </source>
</evidence>
<gene>
    <name evidence="5" type="ORF">BD310DRAFT_908527</name>
    <name evidence="4" type="ORF">BD311DRAFT_760547</name>
</gene>
<dbReference type="Proteomes" id="UP000292957">
    <property type="component" value="Unassembled WGS sequence"/>
</dbReference>
<accession>A0A4Q9NBU5</accession>
<feature type="domain" description="NAD-dependent epimerase/dehydratase" evidence="3">
    <location>
        <begin position="9"/>
        <end position="273"/>
    </location>
</feature>
<dbReference type="InterPro" id="IPR050425">
    <property type="entry name" value="NAD(P)_dehydrat-like"/>
</dbReference>
<dbReference type="GO" id="GO:0016616">
    <property type="term" value="F:oxidoreductase activity, acting on the CH-OH group of donors, NAD or NADP as acceptor"/>
    <property type="evidence" value="ECO:0007669"/>
    <property type="project" value="TreeGrafter"/>
</dbReference>
<keyword evidence="1" id="KW-0560">Oxidoreductase</keyword>
<protein>
    <submittedName>
        <fullName evidence="5">NAD(P)-binding protein</fullName>
    </submittedName>
</protein>
<name>A0A4Q9NBU5_9APHY</name>
<sequence>MPVVTSGKVLVTGANGFVAAWVVKDLLDHGYSVRGTVRSEGKAPYLREFFKSHGDKFEVVIVEDITKEGAFDAAVSGVDAILHIASPVTLAVVDPDEVIQPAVRGTTSVLSAALRPENRATIKRVVIMSSSAAVYVPPDPGHTNFTRVLDERDWNTFSLKEVEEKGKDANGLDKYRASKTLAERKAWEIYEAEKTKGLEWDLVTLQSPFIFGPIVHEAPSLDKFGGSPRIWYDNVVGGKANEDTLTKLGFDFVDVRDLARAHVLSLTVPEAAGQRFIIRASEFVYQQFVDAARKFSDKVPVGYPSYNLADATFYARYSNEKSKKVLGLQYRSLEETTKDTIVDFESRGWL</sequence>
<dbReference type="OrthoDB" id="2735536at2759"/>
<dbReference type="EMBL" id="ML143433">
    <property type="protein sequence ID" value="TBU27337.1"/>
    <property type="molecule type" value="Genomic_DNA"/>
</dbReference>
<evidence type="ECO:0000313" key="6">
    <source>
        <dbReference type="Proteomes" id="UP000292082"/>
    </source>
</evidence>
<evidence type="ECO:0000313" key="4">
    <source>
        <dbReference type="EMBL" id="TBU27337.1"/>
    </source>
</evidence>
<dbReference type="Proteomes" id="UP000292082">
    <property type="component" value="Unassembled WGS sequence"/>
</dbReference>
<evidence type="ECO:0000259" key="3">
    <source>
        <dbReference type="Pfam" id="PF01370"/>
    </source>
</evidence>
<reference evidence="5 6" key="1">
    <citation type="submission" date="2019-01" db="EMBL/GenBank/DDBJ databases">
        <title>Draft genome sequences of three monokaryotic isolates of the white-rot basidiomycete fungus Dichomitus squalens.</title>
        <authorList>
            <consortium name="DOE Joint Genome Institute"/>
            <person name="Lopez S.C."/>
            <person name="Andreopoulos B."/>
            <person name="Pangilinan J."/>
            <person name="Lipzen A."/>
            <person name="Riley R."/>
            <person name="Ahrendt S."/>
            <person name="Ng V."/>
            <person name="Barry K."/>
            <person name="Daum C."/>
            <person name="Grigoriev I.V."/>
            <person name="Hilden K.S."/>
            <person name="Makela M.R."/>
            <person name="de Vries R.P."/>
        </authorList>
    </citation>
    <scope>NUCLEOTIDE SEQUENCE [LARGE SCALE GENOMIC DNA]</scope>
    <source>
        <strain evidence="5 6">CBS 464.89</strain>
        <strain evidence="4">OM18370.1</strain>
    </source>
</reference>
<dbReference type="InterPro" id="IPR036291">
    <property type="entry name" value="NAD(P)-bd_dom_sf"/>
</dbReference>
<evidence type="ECO:0000256" key="2">
    <source>
        <dbReference type="ARBA" id="ARBA00023445"/>
    </source>
</evidence>
<keyword evidence="6" id="KW-1185">Reference proteome</keyword>
<dbReference type="Pfam" id="PF01370">
    <property type="entry name" value="Epimerase"/>
    <property type="match status" value="1"/>
</dbReference>
<dbReference type="AlphaFoldDB" id="A0A4Q9NBU5"/>
<dbReference type="PANTHER" id="PTHR10366">
    <property type="entry name" value="NAD DEPENDENT EPIMERASE/DEHYDRATASE"/>
    <property type="match status" value="1"/>
</dbReference>
<organism evidence="5 6">
    <name type="scientific">Dichomitus squalens</name>
    <dbReference type="NCBI Taxonomy" id="114155"/>
    <lineage>
        <taxon>Eukaryota</taxon>
        <taxon>Fungi</taxon>
        <taxon>Dikarya</taxon>
        <taxon>Basidiomycota</taxon>
        <taxon>Agaricomycotina</taxon>
        <taxon>Agaricomycetes</taxon>
        <taxon>Polyporales</taxon>
        <taxon>Polyporaceae</taxon>
        <taxon>Dichomitus</taxon>
    </lineage>
</organism>
<comment type="similarity">
    <text evidence="2">Belongs to the NAD(P)-dependent epimerase/dehydratase family. Dihydroflavonol-4-reductase subfamily.</text>
</comment>
<dbReference type="STRING" id="114155.A0A4Q9NBU5"/>